<dbReference type="AlphaFoldDB" id="A0A502FFQ1"/>
<dbReference type="Proteomes" id="UP000319931">
    <property type="component" value="Unassembled WGS sequence"/>
</dbReference>
<protein>
    <submittedName>
        <fullName evidence="1">Uncharacterized protein</fullName>
    </submittedName>
</protein>
<proteinExistence type="predicted"/>
<organism evidence="1 2">
    <name type="scientific">Sphingomonas glacialis</name>
    <dbReference type="NCBI Taxonomy" id="658225"/>
    <lineage>
        <taxon>Bacteria</taxon>
        <taxon>Pseudomonadati</taxon>
        <taxon>Pseudomonadota</taxon>
        <taxon>Alphaproteobacteria</taxon>
        <taxon>Sphingomonadales</taxon>
        <taxon>Sphingomonadaceae</taxon>
        <taxon>Sphingomonas</taxon>
    </lineage>
</organism>
<comment type="caution">
    <text evidence="1">The sequence shown here is derived from an EMBL/GenBank/DDBJ whole genome shotgun (WGS) entry which is preliminary data.</text>
</comment>
<keyword evidence="2" id="KW-1185">Reference proteome</keyword>
<sequence>MSMLTLRYQYDSSFFDPKQPRDDFGWLGMKVETDRFSGNGGFWVQWQDVREFGEALSAFPITPDHPIVGQWGYEMQMGDDLILRIDIVPANKRGDLAIHFEVAGYALPWDRARCSFTTKYPDLEAFRADIAVLMDRKAEEAILVGI</sequence>
<name>A0A502FFQ1_9SPHN</name>
<gene>
    <name evidence="1" type="ORF">EAH76_20455</name>
</gene>
<accession>A0A502FFQ1</accession>
<evidence type="ECO:0000313" key="2">
    <source>
        <dbReference type="Proteomes" id="UP000319931"/>
    </source>
</evidence>
<evidence type="ECO:0000313" key="1">
    <source>
        <dbReference type="EMBL" id="TPG48204.1"/>
    </source>
</evidence>
<dbReference type="EMBL" id="RCZC01000009">
    <property type="protein sequence ID" value="TPG48204.1"/>
    <property type="molecule type" value="Genomic_DNA"/>
</dbReference>
<reference evidence="1 2" key="1">
    <citation type="journal article" date="2019" name="Environ. Microbiol.">
        <title>Species interactions and distinct microbial communities in high Arctic permafrost affected cryosols are associated with the CH4 and CO2 gas fluxes.</title>
        <authorList>
            <person name="Altshuler I."/>
            <person name="Hamel J."/>
            <person name="Turney S."/>
            <person name="Magnuson E."/>
            <person name="Levesque R."/>
            <person name="Greer C."/>
            <person name="Whyte L.G."/>
        </authorList>
    </citation>
    <scope>NUCLEOTIDE SEQUENCE [LARGE SCALE GENOMIC DNA]</scope>
    <source>
        <strain evidence="1 2">E6.1</strain>
    </source>
</reference>
<dbReference type="OrthoDB" id="7564361at2"/>
<dbReference type="RefSeq" id="WP_140852138.1">
    <property type="nucleotide sequence ID" value="NZ_RCZC01000009.1"/>
</dbReference>